<proteinExistence type="predicted"/>
<comment type="caution">
    <text evidence="2">The sequence shown here is derived from an EMBL/GenBank/DDBJ whole genome shotgun (WGS) entry which is preliminary data.</text>
</comment>
<keyword evidence="3" id="KW-1185">Reference proteome</keyword>
<reference evidence="2" key="1">
    <citation type="submission" date="2021-01" db="EMBL/GenBank/DDBJ databases">
        <title>Adiantum capillus-veneris genome.</title>
        <authorList>
            <person name="Fang Y."/>
            <person name="Liao Q."/>
        </authorList>
    </citation>
    <scope>NUCLEOTIDE SEQUENCE</scope>
    <source>
        <strain evidence="2">H3</strain>
        <tissue evidence="2">Leaf</tissue>
    </source>
</reference>
<sequence length="478" mass="55425">MVSADFDAMMEDDSWLQDSPTRLSEPVSKHLKKRSKACNIDELLKDHYKDKNRSLDREAKRFKTFVSDSEDSEDEEVQQKTHKEVQFEKLVETCEKQVHAGGATLEVPRWGERLFSGQMCKESPMPLKVDNPVVQALVTSKRQCSYESTEPEKEEQFAESLVEELLATGWFLSFKVKLDNDMLSWMFHRMVFTNDNTLEKAACDFLCHTLEIDFLNCSWIPSYKTISGIFEAYGYARPQTLDYHTSEGSLNSQERPPHNLGSLLRLLMTSMKQRHLHKFHTREDVEDIAVLIASLSLDRSLLCFGVLIKESLEIILNSLTQDEWHISCERIATCMAMVDRHVVNCLKLTRALHSREDRMKRLQSVLALHFFAKIPGEKEVSGVWEMLSVFRKTDVKRTVVDFGNLYYQMCMADIWLWSNTVLALDKGALEAWLHFLKSCSFQISSTDWRPYATKVRNQASYLLQVYQCHYPGDDYEET</sequence>
<protein>
    <recommendedName>
        <fullName evidence="4">Coiled-coil SMC6 And NSE5 INteracting (CANIN) domain-containing protein</fullName>
    </recommendedName>
</protein>
<evidence type="ECO:0000313" key="2">
    <source>
        <dbReference type="EMBL" id="KAI5073460.1"/>
    </source>
</evidence>
<name>A0A9D4UTC2_ADICA</name>
<dbReference type="EMBL" id="JABFUD020000011">
    <property type="protein sequence ID" value="KAI5073460.1"/>
    <property type="molecule type" value="Genomic_DNA"/>
</dbReference>
<accession>A0A9D4UTC2</accession>
<evidence type="ECO:0008006" key="4">
    <source>
        <dbReference type="Google" id="ProtNLM"/>
    </source>
</evidence>
<gene>
    <name evidence="2" type="ORF">GOP47_0011473</name>
</gene>
<dbReference type="Proteomes" id="UP000886520">
    <property type="component" value="Chromosome 11"/>
</dbReference>
<feature type="region of interest" description="Disordered" evidence="1">
    <location>
        <begin position="1"/>
        <end position="30"/>
    </location>
</feature>
<dbReference type="AlphaFoldDB" id="A0A9D4UTC2"/>
<organism evidence="2 3">
    <name type="scientific">Adiantum capillus-veneris</name>
    <name type="common">Maidenhair fern</name>
    <dbReference type="NCBI Taxonomy" id="13818"/>
    <lineage>
        <taxon>Eukaryota</taxon>
        <taxon>Viridiplantae</taxon>
        <taxon>Streptophyta</taxon>
        <taxon>Embryophyta</taxon>
        <taxon>Tracheophyta</taxon>
        <taxon>Polypodiopsida</taxon>
        <taxon>Polypodiidae</taxon>
        <taxon>Polypodiales</taxon>
        <taxon>Pteridineae</taxon>
        <taxon>Pteridaceae</taxon>
        <taxon>Vittarioideae</taxon>
        <taxon>Adiantum</taxon>
    </lineage>
</organism>
<dbReference type="PANTHER" id="PTHR37212">
    <property type="entry name" value="ACTIN PROTEIN 2/3 COMPLEX SUBUNIT-LIKE PROTEIN"/>
    <property type="match status" value="1"/>
</dbReference>
<dbReference type="PANTHER" id="PTHR37212:SF2">
    <property type="entry name" value="ACTIN PROTEIN 2_3 COMPLEX SUBUNIT-LIKE PROTEIN"/>
    <property type="match status" value="1"/>
</dbReference>
<evidence type="ECO:0000313" key="3">
    <source>
        <dbReference type="Proteomes" id="UP000886520"/>
    </source>
</evidence>
<dbReference type="OrthoDB" id="674980at2759"/>
<evidence type="ECO:0000256" key="1">
    <source>
        <dbReference type="SAM" id="MobiDB-lite"/>
    </source>
</evidence>